<reference evidence="2 3" key="1">
    <citation type="submission" date="2018-06" db="EMBL/GenBank/DDBJ databases">
        <title>Extensive metabolic versatility and redundancy in microbially diverse, dynamic hydrothermal sediments.</title>
        <authorList>
            <person name="Dombrowski N."/>
            <person name="Teske A."/>
            <person name="Baker B.J."/>
        </authorList>
    </citation>
    <scope>NUCLEOTIDE SEQUENCE [LARGE SCALE GENOMIC DNA]</scope>
    <source>
        <strain evidence="2">B9_G13</strain>
    </source>
</reference>
<evidence type="ECO:0000256" key="1">
    <source>
        <dbReference type="SAM" id="Phobius"/>
    </source>
</evidence>
<keyword evidence="1" id="KW-0472">Membrane</keyword>
<organism evidence="2 3">
    <name type="scientific">Candidatus Iainarchaeum sp</name>
    <dbReference type="NCBI Taxonomy" id="3101447"/>
    <lineage>
        <taxon>Archaea</taxon>
        <taxon>Candidatus Iainarchaeota</taxon>
        <taxon>Candidatus Iainarchaeia</taxon>
        <taxon>Candidatus Iainarchaeales</taxon>
        <taxon>Candidatus Iainarchaeaceae</taxon>
        <taxon>Candidatus Iainarchaeum</taxon>
    </lineage>
</organism>
<protein>
    <submittedName>
        <fullName evidence="2">Uncharacterized protein</fullName>
    </submittedName>
</protein>
<comment type="caution">
    <text evidence="2">The sequence shown here is derived from an EMBL/GenBank/DDBJ whole genome shotgun (WGS) entry which is preliminary data.</text>
</comment>
<evidence type="ECO:0000313" key="3">
    <source>
        <dbReference type="Proteomes" id="UP000277633"/>
    </source>
</evidence>
<dbReference type="Proteomes" id="UP000277633">
    <property type="component" value="Unassembled WGS sequence"/>
</dbReference>
<evidence type="ECO:0000313" key="2">
    <source>
        <dbReference type="EMBL" id="RLG70157.1"/>
    </source>
</evidence>
<dbReference type="EMBL" id="QMWO01000018">
    <property type="protein sequence ID" value="RLG70157.1"/>
    <property type="molecule type" value="Genomic_DNA"/>
</dbReference>
<keyword evidence="1" id="KW-1133">Transmembrane helix</keyword>
<feature type="transmembrane region" description="Helical" evidence="1">
    <location>
        <begin position="101"/>
        <end position="126"/>
    </location>
</feature>
<accession>A0A497JJN9</accession>
<sequence>MRKEKVFVVSEKSLQLVRLIGSFMIFGALILIFQQVAIMFDTWDGIKEYPKCMAGYRAYISDDNADPLVAQLKYNNCNDYLYKKTNVALAPGNTSLSGKQLFLVFIRPVVGIFFWAVVFFTGILLYNCRRLSFLVEESTHEKIKKGKK</sequence>
<gene>
    <name evidence="2" type="ORF">DRO07_00855</name>
</gene>
<feature type="transmembrane region" description="Helical" evidence="1">
    <location>
        <begin position="20"/>
        <end position="40"/>
    </location>
</feature>
<proteinExistence type="predicted"/>
<dbReference type="AlphaFoldDB" id="A0A497JJN9"/>
<keyword evidence="1" id="KW-0812">Transmembrane</keyword>
<name>A0A497JJN9_9ARCH</name>